<comment type="caution">
    <text evidence="2">The sequence shown here is derived from an EMBL/GenBank/DDBJ whole genome shotgun (WGS) entry which is preliminary data.</text>
</comment>
<evidence type="ECO:0000313" key="2">
    <source>
        <dbReference type="EMBL" id="MCX8523484.1"/>
    </source>
</evidence>
<sequence length="195" mass="22795">MVVLKRFGFIFLLKNKRLLDMSSVQLDGSHTRSRTGGESVGYQGRKHCRTSNIIFLCDNQGQMISMGKPMSGEHHDLYTIEDTLEDILDLLEQSTIDYKGLFLNADAGFDSKKCRNFLEKKEIIANIKSNPRNRNVETEDYFDEKLYKRRFKIEKANAWLDSFKALLVRFETLNITWINLHYLAFSILFLRKIKV</sequence>
<reference evidence="2" key="1">
    <citation type="submission" date="2022-10" db="EMBL/GenBank/DDBJ databases">
        <title>Chryseobacterium sp. nov., a novel bacterial species.</title>
        <authorList>
            <person name="Cao Y."/>
        </authorList>
    </citation>
    <scope>NUCLEOTIDE SEQUENCE</scope>
    <source>
        <strain evidence="2">CCTCC AB2015118</strain>
    </source>
</reference>
<organism evidence="2 3">
    <name type="scientific">Chryseobacterium formosus</name>
    <dbReference type="NCBI Taxonomy" id="1537363"/>
    <lineage>
        <taxon>Bacteria</taxon>
        <taxon>Pseudomonadati</taxon>
        <taxon>Bacteroidota</taxon>
        <taxon>Flavobacteriia</taxon>
        <taxon>Flavobacteriales</taxon>
        <taxon>Weeksellaceae</taxon>
        <taxon>Chryseobacterium group</taxon>
        <taxon>Chryseobacterium</taxon>
    </lineage>
</organism>
<dbReference type="RefSeq" id="WP_267264796.1">
    <property type="nucleotide sequence ID" value="NZ_JAOVZW010000006.1"/>
</dbReference>
<proteinExistence type="predicted"/>
<accession>A0ABT3XMX6</accession>
<dbReference type="InterPro" id="IPR002559">
    <property type="entry name" value="Transposase_11"/>
</dbReference>
<evidence type="ECO:0000259" key="1">
    <source>
        <dbReference type="Pfam" id="PF01609"/>
    </source>
</evidence>
<gene>
    <name evidence="2" type="ORF">OF897_06075</name>
</gene>
<keyword evidence="3" id="KW-1185">Reference proteome</keyword>
<evidence type="ECO:0000313" key="3">
    <source>
        <dbReference type="Proteomes" id="UP001073122"/>
    </source>
</evidence>
<feature type="domain" description="Transposase IS4-like" evidence="1">
    <location>
        <begin position="18"/>
        <end position="188"/>
    </location>
</feature>
<dbReference type="PANTHER" id="PTHR30007">
    <property type="entry name" value="PHP DOMAIN PROTEIN"/>
    <property type="match status" value="1"/>
</dbReference>
<name>A0ABT3XMX6_9FLAO</name>
<dbReference type="Pfam" id="PF01609">
    <property type="entry name" value="DDE_Tnp_1"/>
    <property type="match status" value="1"/>
</dbReference>
<dbReference type="Proteomes" id="UP001073122">
    <property type="component" value="Unassembled WGS sequence"/>
</dbReference>
<dbReference type="EMBL" id="JAOVZW010000006">
    <property type="protein sequence ID" value="MCX8523484.1"/>
    <property type="molecule type" value="Genomic_DNA"/>
</dbReference>
<protein>
    <submittedName>
        <fullName evidence="2">Transposase</fullName>
    </submittedName>
</protein>